<evidence type="ECO:0000256" key="10">
    <source>
        <dbReference type="SAM" id="SignalP"/>
    </source>
</evidence>
<keyword evidence="7 8" id="KW-0998">Cell outer membrane</keyword>
<dbReference type="SUPFAM" id="SSF56935">
    <property type="entry name" value="Porins"/>
    <property type="match status" value="1"/>
</dbReference>
<keyword evidence="14" id="KW-1185">Reference proteome</keyword>
<evidence type="ECO:0000256" key="7">
    <source>
        <dbReference type="ARBA" id="ARBA00023237"/>
    </source>
</evidence>
<keyword evidence="5 9" id="KW-0798">TonB box</keyword>
<evidence type="ECO:0000259" key="12">
    <source>
        <dbReference type="Pfam" id="PF07715"/>
    </source>
</evidence>
<dbReference type="Gene3D" id="2.170.130.10">
    <property type="entry name" value="TonB-dependent receptor, plug domain"/>
    <property type="match status" value="1"/>
</dbReference>
<feature type="chain" id="PRO_5030617327" evidence="10">
    <location>
        <begin position="31"/>
        <end position="857"/>
    </location>
</feature>
<dbReference type="Gene3D" id="2.40.170.20">
    <property type="entry name" value="TonB-dependent receptor, beta-barrel domain"/>
    <property type="match status" value="1"/>
</dbReference>
<dbReference type="InterPro" id="IPR037066">
    <property type="entry name" value="Plug_dom_sf"/>
</dbReference>
<evidence type="ECO:0000256" key="4">
    <source>
        <dbReference type="ARBA" id="ARBA00022692"/>
    </source>
</evidence>
<accession>A0A7W2TTU8</accession>
<evidence type="ECO:0000313" key="13">
    <source>
        <dbReference type="EMBL" id="MBA6411833.1"/>
    </source>
</evidence>
<keyword evidence="4 8" id="KW-0812">Transmembrane</keyword>
<sequence length="857" mass="93825">MKRPRISFTTSTALALAGFTLLPMAQAVQAQQGPALEEVVVTGSHIRRKSQFDTPSPLSVVSRSDMMDQGASTVVDVIKNLPENSGAEFQVDNLNQPLTSGTSNINLRNLGLGSTLVMINGQRQTLSAVAATDGSSFVDTNSLVPFIALERIEVLKDGAAATYGSDAVAGVVNFLTRDDFEGLEIQAKYQSVDSGSHSDSELGVIWGGGNEATHLVLAASYFDRDPLQSNERKFTEGTALSGLGQPGTFLTSQGFQVDPACGVTGGFIRSNGFCGFDYSPYFDLSPEEQRWQVFGKVTHDFNETTTGKLEVSYSDTEVEVIASPSFPFATFFPTVPAHNPGNLWGEDVQFFGRVLGADAGPSLAVNEYETTRIAGSLDGSFSSGWYWTLNASYSEQEVFYDKGDVLEERAVAALEGRGGPNNNQYWNPLYDAKDDPAVIADMFGTTGLRGETSLYTVDAIVSGDLMEISSGTVQAAFGVHYRDEELSHDWSDDFNNRAFLNLFGGPDYSGSRDVYALFSEFNIPLSDTLEMQASARYEDYGSGLDSLDPKLALLWRPNDQWSVRGSVGTAFRAPSLFQTIATQATQANMYDPLTDSTVYRSVQTLGNPNLEPEEADVFNTGVTWEPSDGLEFSLDYWYFKYDDLIVKQIPDVVVAQEAADTLAGLSGTDAQRRVVRDPASNLITFVKTDFINASSAETDGLDMSWAYRFSPQDMGNFRFGGTWSWMNRYDLREGPNSKKVDAVGSRNKLNFARSMPEWQGNINLTWMQGSHSAAAYLRYTDSYVDDGNNTKIDSHSTLDLRYAYEFEELGSGSATVAVGAVNVTDEQPPTVVDLLGYDTKVHDPRGRMFYLNLSYTF</sequence>
<protein>
    <submittedName>
        <fullName evidence="13">TonB-dependent receptor</fullName>
    </submittedName>
</protein>
<comment type="caution">
    <text evidence="13">The sequence shown here is derived from an EMBL/GenBank/DDBJ whole genome shotgun (WGS) entry which is preliminary data.</text>
</comment>
<dbReference type="EMBL" id="JACFXU010000013">
    <property type="protein sequence ID" value="MBA6411833.1"/>
    <property type="molecule type" value="Genomic_DNA"/>
</dbReference>
<dbReference type="InterPro" id="IPR000531">
    <property type="entry name" value="Beta-barrel_TonB"/>
</dbReference>
<dbReference type="InterPro" id="IPR012910">
    <property type="entry name" value="Plug_dom"/>
</dbReference>
<dbReference type="InterPro" id="IPR036942">
    <property type="entry name" value="Beta-barrel_TonB_sf"/>
</dbReference>
<reference evidence="13 14" key="1">
    <citation type="submission" date="2020-07" db="EMBL/GenBank/DDBJ databases">
        <title>Halieaceae bacterium, F7430, whole genome shotgun sequencing project.</title>
        <authorList>
            <person name="Jiang S."/>
            <person name="Liu Z.W."/>
            <person name="Du Z.J."/>
        </authorList>
    </citation>
    <scope>NUCLEOTIDE SEQUENCE [LARGE SCALE GENOMIC DNA]</scope>
    <source>
        <strain evidence="13 14">F7430</strain>
    </source>
</reference>
<dbReference type="Proteomes" id="UP000539350">
    <property type="component" value="Unassembled WGS sequence"/>
</dbReference>
<evidence type="ECO:0000256" key="2">
    <source>
        <dbReference type="ARBA" id="ARBA00022448"/>
    </source>
</evidence>
<evidence type="ECO:0000259" key="11">
    <source>
        <dbReference type="Pfam" id="PF00593"/>
    </source>
</evidence>
<organism evidence="13 14">
    <name type="scientific">Sediminihaliea albiluteola</name>
    <dbReference type="NCBI Taxonomy" id="2758564"/>
    <lineage>
        <taxon>Bacteria</taxon>
        <taxon>Pseudomonadati</taxon>
        <taxon>Pseudomonadota</taxon>
        <taxon>Gammaproteobacteria</taxon>
        <taxon>Cellvibrionales</taxon>
        <taxon>Halieaceae</taxon>
        <taxon>Sediminihaliea</taxon>
    </lineage>
</organism>
<dbReference type="GO" id="GO:0009279">
    <property type="term" value="C:cell outer membrane"/>
    <property type="evidence" value="ECO:0007669"/>
    <property type="project" value="UniProtKB-SubCell"/>
</dbReference>
<name>A0A7W2TTU8_9GAMM</name>
<proteinExistence type="inferred from homology"/>
<keyword evidence="2 8" id="KW-0813">Transport</keyword>
<evidence type="ECO:0000256" key="5">
    <source>
        <dbReference type="ARBA" id="ARBA00023077"/>
    </source>
</evidence>
<evidence type="ECO:0000256" key="9">
    <source>
        <dbReference type="RuleBase" id="RU003357"/>
    </source>
</evidence>
<dbReference type="PROSITE" id="PS52016">
    <property type="entry name" value="TONB_DEPENDENT_REC_3"/>
    <property type="match status" value="1"/>
</dbReference>
<evidence type="ECO:0000256" key="3">
    <source>
        <dbReference type="ARBA" id="ARBA00022452"/>
    </source>
</evidence>
<dbReference type="InterPro" id="IPR039426">
    <property type="entry name" value="TonB-dep_rcpt-like"/>
</dbReference>
<evidence type="ECO:0000256" key="8">
    <source>
        <dbReference type="PROSITE-ProRule" id="PRU01360"/>
    </source>
</evidence>
<dbReference type="AlphaFoldDB" id="A0A7W2TTU8"/>
<feature type="signal peptide" evidence="10">
    <location>
        <begin position="1"/>
        <end position="30"/>
    </location>
</feature>
<evidence type="ECO:0000256" key="1">
    <source>
        <dbReference type="ARBA" id="ARBA00004571"/>
    </source>
</evidence>
<dbReference type="RefSeq" id="WP_182168688.1">
    <property type="nucleotide sequence ID" value="NZ_JACFXU010000013.1"/>
</dbReference>
<dbReference type="PANTHER" id="PTHR47234:SF2">
    <property type="entry name" value="TONB-DEPENDENT RECEPTOR"/>
    <property type="match status" value="1"/>
</dbReference>
<dbReference type="Pfam" id="PF00593">
    <property type="entry name" value="TonB_dep_Rec_b-barrel"/>
    <property type="match status" value="1"/>
</dbReference>
<evidence type="ECO:0000313" key="14">
    <source>
        <dbReference type="Proteomes" id="UP000539350"/>
    </source>
</evidence>
<comment type="subcellular location">
    <subcellularLocation>
        <location evidence="1 8">Cell outer membrane</location>
        <topology evidence="1 8">Multi-pass membrane protein</topology>
    </subcellularLocation>
</comment>
<keyword evidence="3 8" id="KW-1134">Transmembrane beta strand</keyword>
<keyword evidence="10" id="KW-0732">Signal</keyword>
<comment type="similarity">
    <text evidence="8 9">Belongs to the TonB-dependent receptor family.</text>
</comment>
<feature type="domain" description="TonB-dependent receptor-like beta-barrel" evidence="11">
    <location>
        <begin position="360"/>
        <end position="822"/>
    </location>
</feature>
<gene>
    <name evidence="13" type="ORF">H2508_01755</name>
</gene>
<keyword evidence="6 8" id="KW-0472">Membrane</keyword>
<dbReference type="PANTHER" id="PTHR47234">
    <property type="match status" value="1"/>
</dbReference>
<keyword evidence="13" id="KW-0675">Receptor</keyword>
<dbReference type="CDD" id="cd01347">
    <property type="entry name" value="ligand_gated_channel"/>
    <property type="match status" value="1"/>
</dbReference>
<dbReference type="Pfam" id="PF07715">
    <property type="entry name" value="Plug"/>
    <property type="match status" value="1"/>
</dbReference>
<feature type="domain" description="TonB-dependent receptor plug" evidence="12">
    <location>
        <begin position="51"/>
        <end position="171"/>
    </location>
</feature>
<evidence type="ECO:0000256" key="6">
    <source>
        <dbReference type="ARBA" id="ARBA00023136"/>
    </source>
</evidence>